<proteinExistence type="inferred from homology"/>
<dbReference type="GO" id="GO:0016491">
    <property type="term" value="F:oxidoreductase activity"/>
    <property type="evidence" value="ECO:0007669"/>
    <property type="project" value="UniProtKB-ARBA"/>
</dbReference>
<dbReference type="SUPFAM" id="SSF51735">
    <property type="entry name" value="NAD(P)-binding Rossmann-fold domains"/>
    <property type="match status" value="1"/>
</dbReference>
<dbReference type="GO" id="GO:0005737">
    <property type="term" value="C:cytoplasm"/>
    <property type="evidence" value="ECO:0007669"/>
    <property type="project" value="TreeGrafter"/>
</dbReference>
<dbReference type="InterPro" id="IPR023401">
    <property type="entry name" value="ODC_N"/>
</dbReference>
<dbReference type="Gene3D" id="3.30.1780.10">
    <property type="entry name" value="ornithine cyclodeaminase, domain 1"/>
    <property type="match status" value="1"/>
</dbReference>
<dbReference type="InterPro" id="IPR003462">
    <property type="entry name" value="ODC_Mu_crystall"/>
</dbReference>
<comment type="similarity">
    <text evidence="1">Belongs to the ornithine cyclodeaminase/mu-crystallin family.</text>
</comment>
<dbReference type="Gene3D" id="3.40.50.720">
    <property type="entry name" value="NAD(P)-binding Rossmann-like Domain"/>
    <property type="match status" value="1"/>
</dbReference>
<name>A0A1C6JC77_9FIRM</name>
<dbReference type="EMBL" id="FMHG01000001">
    <property type="protein sequence ID" value="SCJ79265.1"/>
    <property type="molecule type" value="Genomic_DNA"/>
</dbReference>
<dbReference type="PIRSF" id="PIRSF001439">
    <property type="entry name" value="CryM"/>
    <property type="match status" value="1"/>
</dbReference>
<dbReference type="PANTHER" id="PTHR13812">
    <property type="entry name" value="KETIMINE REDUCTASE MU-CRYSTALLIN"/>
    <property type="match status" value="1"/>
</dbReference>
<dbReference type="AlphaFoldDB" id="A0A1C6JC77"/>
<organism evidence="2">
    <name type="scientific">uncultured Anaerotruncus sp</name>
    <dbReference type="NCBI Taxonomy" id="905011"/>
    <lineage>
        <taxon>Bacteria</taxon>
        <taxon>Bacillati</taxon>
        <taxon>Bacillota</taxon>
        <taxon>Clostridia</taxon>
        <taxon>Eubacteriales</taxon>
        <taxon>Oscillospiraceae</taxon>
        <taxon>Anaerotruncus</taxon>
        <taxon>environmental samples</taxon>
    </lineage>
</organism>
<reference evidence="2" key="1">
    <citation type="submission" date="2015-09" db="EMBL/GenBank/DDBJ databases">
        <authorList>
            <consortium name="Pathogen Informatics"/>
        </authorList>
    </citation>
    <scope>NUCLEOTIDE SEQUENCE</scope>
    <source>
        <strain evidence="2">2789STDY5834896</strain>
    </source>
</reference>
<dbReference type="GO" id="GO:0019752">
    <property type="term" value="P:carboxylic acid metabolic process"/>
    <property type="evidence" value="ECO:0007669"/>
    <property type="project" value="UniProtKB-ARBA"/>
</dbReference>
<evidence type="ECO:0000256" key="1">
    <source>
        <dbReference type="ARBA" id="ARBA00008903"/>
    </source>
</evidence>
<protein>
    <submittedName>
        <fullName evidence="2">Ornithine cyclodeaminase</fullName>
    </submittedName>
</protein>
<dbReference type="InterPro" id="IPR036291">
    <property type="entry name" value="NAD(P)-bd_dom_sf"/>
</dbReference>
<dbReference type="Pfam" id="PF02423">
    <property type="entry name" value="OCD_Mu_crystall"/>
    <property type="match status" value="1"/>
</dbReference>
<dbReference type="PANTHER" id="PTHR13812:SF19">
    <property type="entry name" value="KETIMINE REDUCTASE MU-CRYSTALLIN"/>
    <property type="match status" value="1"/>
</dbReference>
<evidence type="ECO:0000313" key="2">
    <source>
        <dbReference type="EMBL" id="SCJ79265.1"/>
    </source>
</evidence>
<dbReference type="FunFam" id="3.40.50.720:FF:000311">
    <property type="entry name" value="Ornithine cyclodeaminase"/>
    <property type="match status" value="1"/>
</dbReference>
<accession>A0A1C6JC77</accession>
<sequence length="327" mass="35031">MEKVTRILRESDVAELLDMQQCIDVMDRTLREVWAGQTVNLQRDMIPQPAGNMFAIMGSSLTAQQRAGCKVIVFPGQQAKMAGSSQGIIPIFDTQTGRLLAIVDGEGVTGVRTAATSAAATRALAREDAQTLAILGAGRIGRLHVQAICAVRAIKKLYVWDIAEAATAGCCDWAQKEFGLETVRCQTAQQAVADADIICTVTQASEPVVRGEWLKPGAHINAVGACAPQVREVDTATIQRSSVFVDWAEAALRDTGDLVLPIREGAFTPDSLAGEIGAVLAGQLPGRRSRDEITLFESVGIAVEDLAAAQLVYERAQQQNRGALFTW</sequence>
<gene>
    <name evidence="2" type="ORF">SAMEA3545359_02053</name>
</gene>